<evidence type="ECO:0000256" key="1">
    <source>
        <dbReference type="ARBA" id="ARBA00022723"/>
    </source>
</evidence>
<dbReference type="EMBL" id="JAWDGP010007118">
    <property type="protein sequence ID" value="KAK3729710.1"/>
    <property type="molecule type" value="Genomic_DNA"/>
</dbReference>
<dbReference type="Proteomes" id="UP001283361">
    <property type="component" value="Unassembled WGS sequence"/>
</dbReference>
<dbReference type="AlphaFoldDB" id="A0AAE1CR73"/>
<evidence type="ECO:0000313" key="7">
    <source>
        <dbReference type="Proteomes" id="UP001283361"/>
    </source>
</evidence>
<reference evidence="6" key="1">
    <citation type="journal article" date="2023" name="G3 (Bethesda)">
        <title>A reference genome for the long-term kleptoplast-retaining sea slug Elysia crispata morphotype clarki.</title>
        <authorList>
            <person name="Eastman K.E."/>
            <person name="Pendleton A.L."/>
            <person name="Shaikh M.A."/>
            <person name="Suttiyut T."/>
            <person name="Ogas R."/>
            <person name="Tomko P."/>
            <person name="Gavelis G."/>
            <person name="Widhalm J.R."/>
            <person name="Wisecaver J.H."/>
        </authorList>
    </citation>
    <scope>NUCLEOTIDE SEQUENCE</scope>
    <source>
        <strain evidence="6">ECLA1</strain>
    </source>
</reference>
<keyword evidence="1" id="KW-0479">Metal-binding</keyword>
<evidence type="ECO:0000256" key="3">
    <source>
        <dbReference type="ARBA" id="ARBA00022833"/>
    </source>
</evidence>
<evidence type="ECO:0000259" key="5">
    <source>
        <dbReference type="PROSITE" id="PS50808"/>
    </source>
</evidence>
<name>A0AAE1CR73_9GAST</name>
<dbReference type="GO" id="GO:0003677">
    <property type="term" value="F:DNA binding"/>
    <property type="evidence" value="ECO:0007669"/>
    <property type="project" value="InterPro"/>
</dbReference>
<dbReference type="GO" id="GO:0008270">
    <property type="term" value="F:zinc ion binding"/>
    <property type="evidence" value="ECO:0007669"/>
    <property type="project" value="UniProtKB-KW"/>
</dbReference>
<accession>A0AAE1CR73</accession>
<dbReference type="InterPro" id="IPR003656">
    <property type="entry name" value="Znf_BED"/>
</dbReference>
<comment type="caution">
    <text evidence="6">The sequence shown here is derived from an EMBL/GenBank/DDBJ whole genome shotgun (WGS) entry which is preliminary data.</text>
</comment>
<keyword evidence="2 4" id="KW-0863">Zinc-finger</keyword>
<dbReference type="SMART" id="SM00614">
    <property type="entry name" value="ZnF_BED"/>
    <property type="match status" value="1"/>
</dbReference>
<gene>
    <name evidence="6" type="ORF">RRG08_010031</name>
</gene>
<organism evidence="6 7">
    <name type="scientific">Elysia crispata</name>
    <name type="common">lettuce slug</name>
    <dbReference type="NCBI Taxonomy" id="231223"/>
    <lineage>
        <taxon>Eukaryota</taxon>
        <taxon>Metazoa</taxon>
        <taxon>Spiralia</taxon>
        <taxon>Lophotrochozoa</taxon>
        <taxon>Mollusca</taxon>
        <taxon>Gastropoda</taxon>
        <taxon>Heterobranchia</taxon>
        <taxon>Euthyneura</taxon>
        <taxon>Panpulmonata</taxon>
        <taxon>Sacoglossa</taxon>
        <taxon>Placobranchoidea</taxon>
        <taxon>Plakobranchidae</taxon>
        <taxon>Elysia</taxon>
    </lineage>
</organism>
<feature type="domain" description="BED-type" evidence="5">
    <location>
        <begin position="4"/>
        <end position="56"/>
    </location>
</feature>
<dbReference type="Pfam" id="PF02892">
    <property type="entry name" value="zf-BED"/>
    <property type="match status" value="1"/>
</dbReference>
<dbReference type="SUPFAM" id="SSF57667">
    <property type="entry name" value="beta-beta-alpha zinc fingers"/>
    <property type="match status" value="1"/>
</dbReference>
<dbReference type="InterPro" id="IPR036236">
    <property type="entry name" value="Znf_C2H2_sf"/>
</dbReference>
<keyword evidence="3" id="KW-0862">Zinc</keyword>
<keyword evidence="7" id="KW-1185">Reference proteome</keyword>
<evidence type="ECO:0000256" key="4">
    <source>
        <dbReference type="PROSITE-ProRule" id="PRU00027"/>
    </source>
</evidence>
<dbReference type="PROSITE" id="PS50808">
    <property type="entry name" value="ZF_BED"/>
    <property type="match status" value="1"/>
</dbReference>
<protein>
    <recommendedName>
        <fullName evidence="5">BED-type domain-containing protein</fullName>
    </recommendedName>
</protein>
<evidence type="ECO:0000256" key="2">
    <source>
        <dbReference type="ARBA" id="ARBA00022771"/>
    </source>
</evidence>
<proteinExistence type="predicted"/>
<evidence type="ECO:0000313" key="6">
    <source>
        <dbReference type="EMBL" id="KAK3729710.1"/>
    </source>
</evidence>
<sequence>MSRKRASEIWNYMEVDVGCDTAMCLICKSHFKYSKGSTSNLLKHVKTKHQLEFEGKKEPSTSCETVSVETPVRAMSQPTLASALDRNKPYPRDWARKRELDQLDLRFTANFCRGK</sequence>